<accession>A0A9X4FK97</accession>
<evidence type="ECO:0000313" key="2">
    <source>
        <dbReference type="EMBL" id="MDE1356791.1"/>
    </source>
</evidence>
<proteinExistence type="predicted"/>
<feature type="domain" description="Peptidase S33 tripeptidyl aminopeptidase-like C-terminal" evidence="1">
    <location>
        <begin position="15"/>
        <end position="94"/>
    </location>
</feature>
<evidence type="ECO:0000259" key="1">
    <source>
        <dbReference type="Pfam" id="PF08386"/>
    </source>
</evidence>
<dbReference type="Proteomes" id="UP001140973">
    <property type="component" value="Unassembled WGS sequence"/>
</dbReference>
<dbReference type="Gene3D" id="3.40.50.1820">
    <property type="entry name" value="alpha/beta hydrolase"/>
    <property type="match status" value="1"/>
</dbReference>
<reference evidence="2" key="1">
    <citation type="submission" date="2022-02" db="EMBL/GenBank/DDBJ databases">
        <title>Emergence and expansion in Europe of a Vibrio aestuarianus clonal complex pathogenic for oysters.</title>
        <authorList>
            <person name="Mesnil A."/>
            <person name="Travers M.-A."/>
        </authorList>
    </citation>
    <scope>NUCLEOTIDE SEQUENCE</scope>
    <source>
        <strain evidence="2">151-ITT-15-cp-1</strain>
    </source>
</reference>
<keyword evidence="2" id="KW-0378">Hydrolase</keyword>
<gene>
    <name evidence="2" type="ORF">L9W73_05645</name>
</gene>
<dbReference type="GO" id="GO:0016787">
    <property type="term" value="F:hydrolase activity"/>
    <property type="evidence" value="ECO:0007669"/>
    <property type="project" value="UniProtKB-KW"/>
</dbReference>
<comment type="caution">
    <text evidence="2">The sequence shown here is derived from an EMBL/GenBank/DDBJ whole genome shotgun (WGS) entry which is preliminary data.</text>
</comment>
<sequence>MQKAVDGSTHFGLTLEACQAINVEPVDSSFYASMEAVNYPVLILNGANDGITPPALADVSAKKFTNMLSLTYDQGSHGILTDAQDWAPCLKSLVLSSINEPEDMLSLDTTCLNTQDFKYVADMN</sequence>
<dbReference type="AlphaFoldDB" id="A0A9X4FK97"/>
<dbReference type="RefSeq" id="WP_274673936.1">
    <property type="nucleotide sequence ID" value="NZ_JAKNAP010000012.1"/>
</dbReference>
<dbReference type="Pfam" id="PF08386">
    <property type="entry name" value="Abhydrolase_4"/>
    <property type="match status" value="1"/>
</dbReference>
<name>A0A9X4FK97_9VIBR</name>
<dbReference type="InterPro" id="IPR029058">
    <property type="entry name" value="AB_hydrolase_fold"/>
</dbReference>
<protein>
    <submittedName>
        <fullName evidence="2">Alpha/beta hydrolase</fullName>
    </submittedName>
</protein>
<evidence type="ECO:0000313" key="3">
    <source>
        <dbReference type="Proteomes" id="UP001140973"/>
    </source>
</evidence>
<organism evidence="2 3">
    <name type="scientific">Vibrio aestuarianus</name>
    <dbReference type="NCBI Taxonomy" id="28171"/>
    <lineage>
        <taxon>Bacteria</taxon>
        <taxon>Pseudomonadati</taxon>
        <taxon>Pseudomonadota</taxon>
        <taxon>Gammaproteobacteria</taxon>
        <taxon>Vibrionales</taxon>
        <taxon>Vibrionaceae</taxon>
        <taxon>Vibrio</taxon>
    </lineage>
</organism>
<dbReference type="EMBL" id="JAKNAP010000012">
    <property type="protein sequence ID" value="MDE1356791.1"/>
    <property type="molecule type" value="Genomic_DNA"/>
</dbReference>
<dbReference type="SUPFAM" id="SSF53474">
    <property type="entry name" value="alpha/beta-Hydrolases"/>
    <property type="match status" value="1"/>
</dbReference>
<dbReference type="InterPro" id="IPR013595">
    <property type="entry name" value="Pept_S33_TAP-like_C"/>
</dbReference>